<dbReference type="EMBL" id="AOIV01000025">
    <property type="protein sequence ID" value="ELZ30400.1"/>
    <property type="molecule type" value="Genomic_DNA"/>
</dbReference>
<reference evidence="1 2" key="1">
    <citation type="journal article" date="2014" name="PLoS Genet.">
        <title>Phylogenetically driven sequencing of extremely halophilic archaea reveals strategies for static and dynamic osmo-response.</title>
        <authorList>
            <person name="Becker E.A."/>
            <person name="Seitzer P.M."/>
            <person name="Tritt A."/>
            <person name="Larsen D."/>
            <person name="Krusor M."/>
            <person name="Yao A.I."/>
            <person name="Wu D."/>
            <person name="Madern D."/>
            <person name="Eisen J.A."/>
            <person name="Darling A.E."/>
            <person name="Facciotti M.T."/>
        </authorList>
    </citation>
    <scope>NUCLEOTIDE SEQUENCE [LARGE SCALE GENOMIC DNA]</scope>
    <source>
        <strain evidence="1 2">JCM 14848</strain>
    </source>
</reference>
<keyword evidence="2" id="KW-1185">Reference proteome</keyword>
<organism evidence="1 2">
    <name type="scientific">Halogeometricum pallidum JCM 14848</name>
    <dbReference type="NCBI Taxonomy" id="1227487"/>
    <lineage>
        <taxon>Archaea</taxon>
        <taxon>Methanobacteriati</taxon>
        <taxon>Methanobacteriota</taxon>
        <taxon>Stenosarchaea group</taxon>
        <taxon>Halobacteria</taxon>
        <taxon>Halobacteriales</taxon>
        <taxon>Haloferacaceae</taxon>
        <taxon>Halogeometricum</taxon>
    </lineage>
</organism>
<dbReference type="InParanoid" id="M0D4M4"/>
<dbReference type="InterPro" id="IPR057180">
    <property type="entry name" value="DUF7858"/>
</dbReference>
<comment type="caution">
    <text evidence="1">The sequence shown here is derived from an EMBL/GenBank/DDBJ whole genome shotgun (WGS) entry which is preliminary data.</text>
</comment>
<evidence type="ECO:0000313" key="1">
    <source>
        <dbReference type="EMBL" id="ELZ30400.1"/>
    </source>
</evidence>
<dbReference type="RefSeq" id="WP_008386800.1">
    <property type="nucleotide sequence ID" value="NZ_AOIV01000025.1"/>
</dbReference>
<dbReference type="Pfam" id="PF25257">
    <property type="entry name" value="DUF7858"/>
    <property type="match status" value="1"/>
</dbReference>
<dbReference type="AlphaFoldDB" id="M0D4M4"/>
<name>M0D4M4_HALPD</name>
<accession>M0D4M4</accession>
<dbReference type="Proteomes" id="UP000011513">
    <property type="component" value="Unassembled WGS sequence"/>
</dbReference>
<gene>
    <name evidence="1" type="ORF">C474_11326</name>
</gene>
<dbReference type="OrthoDB" id="239492at2157"/>
<sequence>MGLADIAAETAVTTSRQEVRGVATVDDTGVNLDARLRDHADALPCAPEAAATVVERYVDGDSVGEAGRAAAVAPVTAAKVLHRAGVEGVTPLAPTARTVLRDWLSGNLSRADALELTGADEAEFALAAYVETHDPVAELVDATRRDAARPLGGDALVHKRDALGETMSAPTDRFSSSVRN</sequence>
<proteinExistence type="predicted"/>
<dbReference type="eggNOG" id="arCOG04731">
    <property type="taxonomic scope" value="Archaea"/>
</dbReference>
<protein>
    <submittedName>
        <fullName evidence="1">Uncharacterized protein</fullName>
    </submittedName>
</protein>
<evidence type="ECO:0000313" key="2">
    <source>
        <dbReference type="Proteomes" id="UP000011513"/>
    </source>
</evidence>